<dbReference type="GO" id="GO:0016020">
    <property type="term" value="C:membrane"/>
    <property type="evidence" value="ECO:0007669"/>
    <property type="project" value="TreeGrafter"/>
</dbReference>
<evidence type="ECO:0000313" key="2">
    <source>
        <dbReference type="EMBL" id="MBB5961552.1"/>
    </source>
</evidence>
<comment type="caution">
    <text evidence="2">The sequence shown here is derived from an EMBL/GenBank/DDBJ whole genome shotgun (WGS) entry which is preliminary data.</text>
</comment>
<dbReference type="AlphaFoldDB" id="A0A841CT01"/>
<dbReference type="InterPro" id="IPR050266">
    <property type="entry name" value="AB_hydrolase_sf"/>
</dbReference>
<dbReference type="InterPro" id="IPR029058">
    <property type="entry name" value="AB_hydrolase_fold"/>
</dbReference>
<dbReference type="GO" id="GO:0046464">
    <property type="term" value="P:acylglycerol catabolic process"/>
    <property type="evidence" value="ECO:0007669"/>
    <property type="project" value="TreeGrafter"/>
</dbReference>
<accession>A0A841CT01</accession>
<dbReference type="RefSeq" id="WP_184938521.1">
    <property type="nucleotide sequence ID" value="NZ_BAAAWZ010000001.1"/>
</dbReference>
<name>A0A841CT01_PLAVE</name>
<dbReference type="PANTHER" id="PTHR43798">
    <property type="entry name" value="MONOACYLGLYCEROL LIPASE"/>
    <property type="match status" value="1"/>
</dbReference>
<dbReference type="Pfam" id="PF12697">
    <property type="entry name" value="Abhydrolase_6"/>
    <property type="match status" value="1"/>
</dbReference>
<gene>
    <name evidence="2" type="ORF">FHS22_000809</name>
</gene>
<evidence type="ECO:0000313" key="3">
    <source>
        <dbReference type="Proteomes" id="UP000562352"/>
    </source>
</evidence>
<organism evidence="2 3">
    <name type="scientific">Planomonospora venezuelensis</name>
    <dbReference type="NCBI Taxonomy" id="1999"/>
    <lineage>
        <taxon>Bacteria</taxon>
        <taxon>Bacillati</taxon>
        <taxon>Actinomycetota</taxon>
        <taxon>Actinomycetes</taxon>
        <taxon>Streptosporangiales</taxon>
        <taxon>Streptosporangiaceae</taxon>
        <taxon>Planomonospora</taxon>
    </lineage>
</organism>
<sequence>MTIFLEETGPDRAPAVVLLHGAGAGGWMWKRQAEALRDAFRVLVPDLPGHGRSNAVAWESVADTAEHIAEMIRKGSGTGRAHVVGLSLGGYLAAHLAATRPDVVETAVVSGVNVLPFPRPAMMRFMGRAMAPLMTWGPMINANARALRVPPEDRDAYREAARAMSRAAFLRIGDELMDFRVPPEAADSPCPLLAVAGEREQDLILRSLPHLAGSFPAGKAWIVPGVGHGWNGETPDLFAAMVRAHAAGENPPQSFHPVPAT</sequence>
<dbReference type="PRINTS" id="PR00111">
    <property type="entry name" value="ABHYDROLASE"/>
</dbReference>
<dbReference type="SUPFAM" id="SSF53474">
    <property type="entry name" value="alpha/beta-Hydrolases"/>
    <property type="match status" value="1"/>
</dbReference>
<dbReference type="PANTHER" id="PTHR43798:SF5">
    <property type="entry name" value="MONOACYLGLYCEROL LIPASE ABHD6"/>
    <property type="match status" value="1"/>
</dbReference>
<feature type="domain" description="AB hydrolase-1" evidence="1">
    <location>
        <begin position="16"/>
        <end position="240"/>
    </location>
</feature>
<dbReference type="InterPro" id="IPR000073">
    <property type="entry name" value="AB_hydrolase_1"/>
</dbReference>
<evidence type="ECO:0000259" key="1">
    <source>
        <dbReference type="Pfam" id="PF12697"/>
    </source>
</evidence>
<protein>
    <submittedName>
        <fullName evidence="2">Pimeloyl-ACP methyl ester carboxylesterase</fullName>
    </submittedName>
</protein>
<keyword evidence="3" id="KW-1185">Reference proteome</keyword>
<proteinExistence type="predicted"/>
<dbReference type="Proteomes" id="UP000562352">
    <property type="component" value="Unassembled WGS sequence"/>
</dbReference>
<reference evidence="2 3" key="1">
    <citation type="submission" date="2020-08" db="EMBL/GenBank/DDBJ databases">
        <title>Genomic Encyclopedia of Type Strains, Phase III (KMG-III): the genomes of soil and plant-associated and newly described type strains.</title>
        <authorList>
            <person name="Whitman W."/>
        </authorList>
    </citation>
    <scope>NUCLEOTIDE SEQUENCE [LARGE SCALE GENOMIC DNA]</scope>
    <source>
        <strain evidence="2 3">CECT 3303</strain>
    </source>
</reference>
<dbReference type="EMBL" id="JACHJJ010000002">
    <property type="protein sequence ID" value="MBB5961552.1"/>
    <property type="molecule type" value="Genomic_DNA"/>
</dbReference>
<dbReference type="GO" id="GO:0047372">
    <property type="term" value="F:monoacylglycerol lipase activity"/>
    <property type="evidence" value="ECO:0007669"/>
    <property type="project" value="TreeGrafter"/>
</dbReference>
<dbReference type="Gene3D" id="3.40.50.1820">
    <property type="entry name" value="alpha/beta hydrolase"/>
    <property type="match status" value="1"/>
</dbReference>